<dbReference type="Proteomes" id="UP000280293">
    <property type="component" value="Segment"/>
</dbReference>
<evidence type="ECO:0000313" key="8">
    <source>
        <dbReference type="EMBL" id="SPN68842.1"/>
    </source>
</evidence>
<proteinExistence type="inferred from homology"/>
<name>A0A212PRJ1_COWPX</name>
<comment type="similarity">
    <text evidence="1">Belongs to the orthopoxvirus OPG159 protein family.</text>
</comment>
<evidence type="ECO:0000256" key="2">
    <source>
        <dbReference type="ARBA" id="ARBA00034883"/>
    </source>
</evidence>
<dbReference type="EMBL" id="LT993228">
    <property type="protein sequence ID" value="SPN68282.1"/>
    <property type="molecule type" value="Genomic_DNA"/>
</dbReference>
<evidence type="ECO:0000313" key="4">
    <source>
        <dbReference type="EMBL" id="SNB51762.1"/>
    </source>
</evidence>
<organismHost>
    <name type="scientific">Homo sapiens</name>
    <name type="common">Human</name>
    <dbReference type="NCBI Taxonomy" id="9606"/>
</organismHost>
<evidence type="ECO:0000313" key="9">
    <source>
        <dbReference type="EMBL" id="SPQ84374.1"/>
    </source>
</evidence>
<organismHost>
    <name type="scientific">Loxodonta africana</name>
    <name type="common">African elephant</name>
    <dbReference type="NCBI Taxonomy" id="9785"/>
</organismHost>
<sequence>MASILNTLRFLEKTSFYNCNDSITKEKIKIKHKGMSFVFYKPKHSTVVKYLSGGGIYHDDLVVLGKVTINDLKMMLFYMDLSYHGVTSSGAIYKLGSSIDRLSLNRTIVTKVNNNYNNYYNYNNYNNYNNYDDTFFDDDD</sequence>
<dbReference type="Proteomes" id="UP000279758">
    <property type="component" value="Segment"/>
</dbReference>
<evidence type="ECO:0000313" key="3">
    <source>
        <dbReference type="EMBL" id="SNB50583.1"/>
    </source>
</evidence>
<dbReference type="InterPro" id="IPR008786">
    <property type="entry name" value="Poxvirus_A31"/>
</dbReference>
<evidence type="ECO:0000313" key="5">
    <source>
        <dbReference type="EMBL" id="SNB53494.1"/>
    </source>
</evidence>
<dbReference type="Proteomes" id="UP000271295">
    <property type="component" value="Segment"/>
</dbReference>
<dbReference type="EMBL" id="LT993231">
    <property type="protein sequence ID" value="SPN68842.1"/>
    <property type="molecule type" value="Genomic_DNA"/>
</dbReference>
<accession>A0A212PRJ1</accession>
<organismHost>
    <name type="scientific">Bos taurus</name>
    <name type="common">Bovine</name>
    <dbReference type="NCBI Taxonomy" id="9913"/>
</organismHost>
<dbReference type="EMBL" id="LT896732">
    <property type="protein sequence ID" value="SPQ84374.1"/>
    <property type="molecule type" value="Genomic_DNA"/>
</dbReference>
<reference evidence="4" key="1">
    <citation type="submission" date="2017-06" db="EMBL/GenBank/DDBJ databases">
        <authorList>
            <person name="Kim H.J."/>
            <person name="Triplett B.A."/>
        </authorList>
    </citation>
    <scope>NUCLEOTIDE SEQUENCE</scope>
    <source>
        <strain evidence="3">Ger/2012/Alpaca</strain>
        <strain evidence="4">Ger/2015/Cat3</strain>
        <strain evidence="5">Ger/2015/Human1</strain>
        <strain evidence="9">Ger/2017/Alpaca2</strain>
    </source>
</reference>
<reference evidence="6" key="3">
    <citation type="submission" date="2018-04" db="EMBL/GenBank/DDBJ databases">
        <authorList>
            <person name="Go L.Y."/>
            <person name="Mitchell J.A."/>
        </authorList>
    </citation>
    <scope>NUCLEOTIDE SEQUENCE</scope>
    <source>
        <strain evidence="8">Ger/2015/Prairie-dog</strain>
        <strain evidence="7">Ger/2017/Alpaca1</strain>
        <strain evidence="6">Ger/2017/common vole FMEimka</strain>
    </source>
</reference>
<organismHost>
    <name type="scientific">Myodes glareolus</name>
    <name type="common">Bank vole</name>
    <name type="synonym">Clethrionomys glareolus</name>
    <dbReference type="NCBI Taxonomy" id="447135"/>
</organismHost>
<reference evidence="9" key="2">
    <citation type="submission" date="2018-04" db="EMBL/GenBank/DDBJ databases">
        <authorList>
            <consortium name="IVD NGS Lab"/>
        </authorList>
    </citation>
    <scope>NUCLEOTIDE SEQUENCE [LARGE SCALE GENOMIC DNA]</scope>
    <source>
        <strain evidence="9">Ger/2017/Alpaca2</strain>
    </source>
</reference>
<dbReference type="EMBL" id="LT896733">
    <property type="protein sequence ID" value="SNB51762.1"/>
    <property type="molecule type" value="Genomic_DNA"/>
</dbReference>
<organismHost>
    <name type="scientific">Mus musculus</name>
    <name type="common">Mouse</name>
    <dbReference type="NCBI Taxonomy" id="10090"/>
</organismHost>
<organism evidence="4">
    <name type="scientific">Cowpox virus</name>
    <name type="common">CPV</name>
    <dbReference type="NCBI Taxonomy" id="10243"/>
    <lineage>
        <taxon>Viruses</taxon>
        <taxon>Varidnaviria</taxon>
        <taxon>Bamfordvirae</taxon>
        <taxon>Nucleocytoviricota</taxon>
        <taxon>Pokkesviricetes</taxon>
        <taxon>Chitovirales</taxon>
        <taxon>Poxviridae</taxon>
        <taxon>Chordopoxvirinae</taxon>
        <taxon>Orthopoxvirus</taxon>
        <taxon>Orthopoxvirus cowpox</taxon>
    </lineage>
</organism>
<organismHost>
    <name type="scientific">Felis catus</name>
    <name type="common">Cat</name>
    <name type="synonym">Felis silvestris catus</name>
    <dbReference type="NCBI Taxonomy" id="9685"/>
</organismHost>
<organismHost>
    <name type="scientific">Microtus agrestis</name>
    <name type="common">Short-tailed field vole</name>
    <dbReference type="NCBI Taxonomy" id="29092"/>
</organismHost>
<evidence type="ECO:0000313" key="6">
    <source>
        <dbReference type="EMBL" id="SPN68282.1"/>
    </source>
</evidence>
<protein>
    <recommendedName>
        <fullName evidence="2">Protein OPG159</fullName>
    </recommendedName>
</protein>
<organismHost>
    <name type="scientific">Apodemus sylvaticus</name>
    <name type="common">European woodmouse</name>
    <dbReference type="NCBI Taxonomy" id="10129"/>
</organismHost>
<dbReference type="EMBL" id="LT896720">
    <property type="protein sequence ID" value="SNB53494.1"/>
    <property type="molecule type" value="Genomic_DNA"/>
</dbReference>
<dbReference type="EMBL" id="LT896726">
    <property type="protein sequence ID" value="SNB50583.1"/>
    <property type="molecule type" value="Genomic_DNA"/>
</dbReference>
<dbReference type="Proteomes" id="UP000277211">
    <property type="component" value="Segment"/>
</dbReference>
<dbReference type="Proteomes" id="UP000277503">
    <property type="component" value="Segment"/>
</dbReference>
<gene>
    <name evidence="4" type="primary">CPXV166</name>
</gene>
<evidence type="ECO:0000313" key="7">
    <source>
        <dbReference type="EMBL" id="SPN68561.1"/>
    </source>
</evidence>
<dbReference type="Proteomes" id="UP000278652">
    <property type="component" value="Segment"/>
</dbReference>
<dbReference type="EMBL" id="LT993230">
    <property type="protein sequence ID" value="SPN68561.1"/>
    <property type="molecule type" value="Genomic_DNA"/>
</dbReference>
<dbReference type="Proteomes" id="UP000279092">
    <property type="component" value="Segment"/>
</dbReference>
<dbReference type="Pfam" id="PF05771">
    <property type="entry name" value="Pox_A31"/>
    <property type="match status" value="1"/>
</dbReference>
<evidence type="ECO:0000256" key="1">
    <source>
        <dbReference type="ARBA" id="ARBA00034710"/>
    </source>
</evidence>